<dbReference type="GO" id="GO:0016787">
    <property type="term" value="F:hydrolase activity"/>
    <property type="evidence" value="ECO:0007669"/>
    <property type="project" value="UniProtKB-KW"/>
</dbReference>
<dbReference type="PANTHER" id="PTHR43316">
    <property type="entry name" value="HYDROLASE, HALOACID DELAHOGENASE-RELATED"/>
    <property type="match status" value="1"/>
</dbReference>
<evidence type="ECO:0000256" key="1">
    <source>
        <dbReference type="ARBA" id="ARBA00022801"/>
    </source>
</evidence>
<dbReference type="InterPro" id="IPR036412">
    <property type="entry name" value="HAD-like_sf"/>
</dbReference>
<organism evidence="2 3">
    <name type="scientific">Elsinoe ampelina</name>
    <dbReference type="NCBI Taxonomy" id="302913"/>
    <lineage>
        <taxon>Eukaryota</taxon>
        <taxon>Fungi</taxon>
        <taxon>Dikarya</taxon>
        <taxon>Ascomycota</taxon>
        <taxon>Pezizomycotina</taxon>
        <taxon>Dothideomycetes</taxon>
        <taxon>Dothideomycetidae</taxon>
        <taxon>Myriangiales</taxon>
        <taxon>Elsinoaceae</taxon>
        <taxon>Elsinoe</taxon>
    </lineage>
</organism>
<dbReference type="InterPro" id="IPR051540">
    <property type="entry name" value="S-2-haloacid_dehalogenase"/>
</dbReference>
<dbReference type="EMBL" id="ML992506">
    <property type="protein sequence ID" value="KAF2223650.1"/>
    <property type="molecule type" value="Genomic_DNA"/>
</dbReference>
<dbReference type="Gene3D" id="1.10.150.750">
    <property type="match status" value="1"/>
</dbReference>
<dbReference type="SUPFAM" id="SSF56784">
    <property type="entry name" value="HAD-like"/>
    <property type="match status" value="1"/>
</dbReference>
<sequence>MADSKKSLTSFKAFGFDVMGTLLDERIGIWDACKPLHTYLSSSSGPDDVQNTFNEALTRLMKSGPAGASYESIMAKAYSEVTDNLTKGQYTPSPEESLAFARSLADWPLWPDTFASLKKLSANSDLYLVSNMDTTTLQRIATEGPLKGIPFAALIGSDQSKAFKPDQRVNQTMLDQAKQHSGIGKDEILLVAQGTASDHVPARDMGIASAWIDRYDQGQEAIDQLGLKPTYVFKSLAEFVAQRDEEMRSKR</sequence>
<evidence type="ECO:0000313" key="3">
    <source>
        <dbReference type="Proteomes" id="UP000799538"/>
    </source>
</evidence>
<proteinExistence type="predicted"/>
<evidence type="ECO:0000313" key="2">
    <source>
        <dbReference type="EMBL" id="KAF2223650.1"/>
    </source>
</evidence>
<accession>A0A6A6GE11</accession>
<dbReference type="PANTHER" id="PTHR43316:SF9">
    <property type="entry name" value="ACID DEHALOGENASE, PUTATIVE (AFU_ORTHOLOGUE AFUA_6G14460)-RELATED"/>
    <property type="match status" value="1"/>
</dbReference>
<name>A0A6A6GE11_9PEZI</name>
<dbReference type="OrthoDB" id="444127at2759"/>
<dbReference type="Gene3D" id="3.40.50.1000">
    <property type="entry name" value="HAD superfamily/HAD-like"/>
    <property type="match status" value="1"/>
</dbReference>
<dbReference type="Proteomes" id="UP000799538">
    <property type="component" value="Unassembled WGS sequence"/>
</dbReference>
<keyword evidence="3" id="KW-1185">Reference proteome</keyword>
<protein>
    <submittedName>
        <fullName evidence="2">HAD-like domain-containing protein</fullName>
    </submittedName>
</protein>
<dbReference type="AlphaFoldDB" id="A0A6A6GE11"/>
<keyword evidence="1" id="KW-0378">Hydrolase</keyword>
<dbReference type="InterPro" id="IPR023214">
    <property type="entry name" value="HAD_sf"/>
</dbReference>
<reference evidence="3" key="1">
    <citation type="journal article" date="2020" name="Stud. Mycol.">
        <title>101 Dothideomycetes genomes: A test case for predicting lifestyles and emergence of pathogens.</title>
        <authorList>
            <person name="Haridas S."/>
            <person name="Albert R."/>
            <person name="Binder M."/>
            <person name="Bloem J."/>
            <person name="LaButti K."/>
            <person name="Salamov A."/>
            <person name="Andreopoulos B."/>
            <person name="Baker S."/>
            <person name="Barry K."/>
            <person name="Bills G."/>
            <person name="Bluhm B."/>
            <person name="Cannon C."/>
            <person name="Castanera R."/>
            <person name="Culley D."/>
            <person name="Daum C."/>
            <person name="Ezra D."/>
            <person name="Gonzalez J."/>
            <person name="Henrissat B."/>
            <person name="Kuo A."/>
            <person name="Liang C."/>
            <person name="Lipzen A."/>
            <person name="Lutzoni F."/>
            <person name="Magnuson J."/>
            <person name="Mondo S."/>
            <person name="Nolan M."/>
            <person name="Ohm R."/>
            <person name="Pangilinan J."/>
            <person name="Park H.-J."/>
            <person name="Ramirez L."/>
            <person name="Alfaro M."/>
            <person name="Sun H."/>
            <person name="Tritt A."/>
            <person name="Yoshinaga Y."/>
            <person name="Zwiers L.-H."/>
            <person name="Turgeon B."/>
            <person name="Goodwin S."/>
            <person name="Spatafora J."/>
            <person name="Crous P."/>
            <person name="Grigoriev I."/>
        </authorList>
    </citation>
    <scope>NUCLEOTIDE SEQUENCE [LARGE SCALE GENOMIC DNA]</scope>
    <source>
        <strain evidence="3">CECT 20119</strain>
    </source>
</reference>
<gene>
    <name evidence="2" type="ORF">BDZ85DRAFT_261962</name>
</gene>